<gene>
    <name evidence="2" type="ORF">MCOS_LOCUS9214</name>
</gene>
<dbReference type="EMBL" id="UXSR01005666">
    <property type="protein sequence ID" value="VDD83211.1"/>
    <property type="molecule type" value="Genomic_DNA"/>
</dbReference>
<evidence type="ECO:0000256" key="1">
    <source>
        <dbReference type="SAM" id="Phobius"/>
    </source>
</evidence>
<protein>
    <submittedName>
        <fullName evidence="2">Uncharacterized protein</fullName>
    </submittedName>
</protein>
<evidence type="ECO:0000313" key="2">
    <source>
        <dbReference type="EMBL" id="VDD83211.1"/>
    </source>
</evidence>
<keyword evidence="3" id="KW-1185">Reference proteome</keyword>
<feature type="transmembrane region" description="Helical" evidence="1">
    <location>
        <begin position="169"/>
        <end position="189"/>
    </location>
</feature>
<proteinExistence type="predicted"/>
<dbReference type="Gene3D" id="1.20.1070.10">
    <property type="entry name" value="Rhodopsin 7-helix transmembrane proteins"/>
    <property type="match status" value="1"/>
</dbReference>
<sequence length="629" mass="69648">MCGFGDTDCGFPRFPFILILAPFRSSQKIRVFELTPSNLPPPHARRESGCVCWPALFNPPSLSLRSGLDSFANNATQASTALDTYIFPSEGKASTSEALTNHRLASRVLAFKALADLIVMLHPISPILTCELWEGFSCALLSAPTESLQFIQDSDEWEYDLKAQLRHRLVTLLILVVPWVVGHPLAPVTRPQSRNECAPGWLPILFGCLFLFATWMSNCTLLGGVFQVMGDPGVVRVAYYFVGSQTIAALIYATLNLPPGLVILFFGSSNGNSYLGIFCFFSTYLDSLFCSLSLLHSFCSGLDSYLRLSRSRDREDTMENASASTTPWLKVGTPWFVAGLLATAQLATGDRDMARLTEDCKNQAMVAFTNQLEAACVVTDPNFLILRTLVTYALPLIGCLLLTGLQVRCLRQLKFVPSRHSLEPSVNSTIRRDVTLETLAPIAEGGKPNTTTNTTKYETVHECPRHGRIAYDSESAVSDDRRNIDHDKHFANHASSVNASKWFRNYRGEQLAVAINMVSCIVAVGVWSPLILSSLAYGLCHTPENTQYVKQPLYHIPGIDLSSFRPARCFIQVAASRLADFRWWVYASTGMLLPTALLVMDRDLRKACWRSLGLKAHSLPRITSLKRGN</sequence>
<dbReference type="OrthoDB" id="6249169at2759"/>
<evidence type="ECO:0000313" key="3">
    <source>
        <dbReference type="Proteomes" id="UP000267029"/>
    </source>
</evidence>
<reference evidence="2 3" key="1">
    <citation type="submission" date="2018-10" db="EMBL/GenBank/DDBJ databases">
        <authorList>
            <consortium name="Pathogen Informatics"/>
        </authorList>
    </citation>
    <scope>NUCLEOTIDE SEQUENCE [LARGE SCALE GENOMIC DNA]</scope>
</reference>
<keyword evidence="1" id="KW-0812">Transmembrane</keyword>
<feature type="transmembrane region" description="Helical" evidence="1">
    <location>
        <begin position="201"/>
        <end position="225"/>
    </location>
</feature>
<keyword evidence="1" id="KW-1133">Transmembrane helix</keyword>
<feature type="transmembrane region" description="Helical" evidence="1">
    <location>
        <begin position="583"/>
        <end position="600"/>
    </location>
</feature>
<feature type="transmembrane region" description="Helical" evidence="1">
    <location>
        <begin position="275"/>
        <end position="306"/>
    </location>
</feature>
<feature type="transmembrane region" description="Helical" evidence="1">
    <location>
        <begin position="511"/>
        <end position="532"/>
    </location>
</feature>
<accession>A0A158QW46</accession>
<organism evidence="2 3">
    <name type="scientific">Mesocestoides corti</name>
    <name type="common">Flatworm</name>
    <dbReference type="NCBI Taxonomy" id="53468"/>
    <lineage>
        <taxon>Eukaryota</taxon>
        <taxon>Metazoa</taxon>
        <taxon>Spiralia</taxon>
        <taxon>Lophotrochozoa</taxon>
        <taxon>Platyhelminthes</taxon>
        <taxon>Cestoda</taxon>
        <taxon>Eucestoda</taxon>
        <taxon>Cyclophyllidea</taxon>
        <taxon>Mesocestoididae</taxon>
        <taxon>Mesocestoides</taxon>
    </lineage>
</organism>
<dbReference type="SUPFAM" id="SSF81321">
    <property type="entry name" value="Family A G protein-coupled receptor-like"/>
    <property type="match status" value="1"/>
</dbReference>
<dbReference type="AlphaFoldDB" id="A0A158QW46"/>
<feature type="transmembrane region" description="Helical" evidence="1">
    <location>
        <begin position="389"/>
        <end position="410"/>
    </location>
</feature>
<dbReference type="Proteomes" id="UP000267029">
    <property type="component" value="Unassembled WGS sequence"/>
</dbReference>
<dbReference type="STRING" id="53468.A0A158QW46"/>
<name>A0A158QW46_MESCO</name>
<keyword evidence="1" id="KW-0472">Membrane</keyword>